<gene>
    <name evidence="2" type="ORF">QBC41DRAFT_315547</name>
</gene>
<comment type="caution">
    <text evidence="2">The sequence shown here is derived from an EMBL/GenBank/DDBJ whole genome shotgun (WGS) entry which is preliminary data.</text>
</comment>
<dbReference type="Proteomes" id="UP001174997">
    <property type="component" value="Unassembled WGS sequence"/>
</dbReference>
<keyword evidence="1" id="KW-0732">Signal</keyword>
<sequence>MLPFVTVTAAALLRVVSTPTHQHYNGVCGCLQANLALIVTKIADGMETIQQTYGHRVRLFRLSRECDRHWRYL</sequence>
<proteinExistence type="predicted"/>
<organism evidence="2 3">
    <name type="scientific">Cercophora samala</name>
    <dbReference type="NCBI Taxonomy" id="330535"/>
    <lineage>
        <taxon>Eukaryota</taxon>
        <taxon>Fungi</taxon>
        <taxon>Dikarya</taxon>
        <taxon>Ascomycota</taxon>
        <taxon>Pezizomycotina</taxon>
        <taxon>Sordariomycetes</taxon>
        <taxon>Sordariomycetidae</taxon>
        <taxon>Sordariales</taxon>
        <taxon>Lasiosphaeriaceae</taxon>
        <taxon>Cercophora</taxon>
    </lineage>
</organism>
<name>A0AA39ZI94_9PEZI</name>
<feature type="signal peptide" evidence="1">
    <location>
        <begin position="1"/>
        <end position="17"/>
    </location>
</feature>
<protein>
    <recommendedName>
        <fullName evidence="4">Secreted protein</fullName>
    </recommendedName>
</protein>
<keyword evidence="3" id="KW-1185">Reference proteome</keyword>
<evidence type="ECO:0000313" key="3">
    <source>
        <dbReference type="Proteomes" id="UP001174997"/>
    </source>
</evidence>
<evidence type="ECO:0000313" key="2">
    <source>
        <dbReference type="EMBL" id="KAK0671556.1"/>
    </source>
</evidence>
<evidence type="ECO:0000256" key="1">
    <source>
        <dbReference type="SAM" id="SignalP"/>
    </source>
</evidence>
<feature type="chain" id="PRO_5041209577" description="Secreted protein" evidence="1">
    <location>
        <begin position="18"/>
        <end position="73"/>
    </location>
</feature>
<evidence type="ECO:0008006" key="4">
    <source>
        <dbReference type="Google" id="ProtNLM"/>
    </source>
</evidence>
<accession>A0AA39ZI94</accession>
<reference evidence="2" key="1">
    <citation type="submission" date="2023-06" db="EMBL/GenBank/DDBJ databases">
        <title>Genome-scale phylogeny and comparative genomics of the fungal order Sordariales.</title>
        <authorList>
            <consortium name="Lawrence Berkeley National Laboratory"/>
            <person name="Hensen N."/>
            <person name="Bonometti L."/>
            <person name="Westerberg I."/>
            <person name="Brannstrom I.O."/>
            <person name="Guillou S."/>
            <person name="Cros-Aarteil S."/>
            <person name="Calhoun S."/>
            <person name="Haridas S."/>
            <person name="Kuo A."/>
            <person name="Mondo S."/>
            <person name="Pangilinan J."/>
            <person name="Riley R."/>
            <person name="Labutti K."/>
            <person name="Andreopoulos B."/>
            <person name="Lipzen A."/>
            <person name="Chen C."/>
            <person name="Yanf M."/>
            <person name="Daum C."/>
            <person name="Ng V."/>
            <person name="Clum A."/>
            <person name="Steindorff A."/>
            <person name="Ohm R."/>
            <person name="Martin F."/>
            <person name="Silar P."/>
            <person name="Natvig D."/>
            <person name="Lalanne C."/>
            <person name="Gautier V."/>
            <person name="Ament-Velasquez S.L."/>
            <person name="Kruys A."/>
            <person name="Hutchinson M.I."/>
            <person name="Powell A.J."/>
            <person name="Barry K."/>
            <person name="Miller A.N."/>
            <person name="Grigoriev I.V."/>
            <person name="Debuchy R."/>
            <person name="Gladieux P."/>
            <person name="Thoren M.H."/>
            <person name="Johannesson H."/>
        </authorList>
    </citation>
    <scope>NUCLEOTIDE SEQUENCE</scope>
    <source>
        <strain evidence="2">CBS 307.81</strain>
    </source>
</reference>
<dbReference type="AlphaFoldDB" id="A0AA39ZI94"/>
<dbReference type="EMBL" id="JAULSY010000020">
    <property type="protein sequence ID" value="KAK0671556.1"/>
    <property type="molecule type" value="Genomic_DNA"/>
</dbReference>